<name>A0A644XGA1_9ZZZZ</name>
<protein>
    <submittedName>
        <fullName evidence="1">Uncharacterized protein</fullName>
    </submittedName>
</protein>
<dbReference type="AlphaFoldDB" id="A0A644XGA1"/>
<gene>
    <name evidence="1" type="ORF">SDC9_61620</name>
</gene>
<dbReference type="EMBL" id="VSSQ01002412">
    <property type="protein sequence ID" value="MPM15252.1"/>
    <property type="molecule type" value="Genomic_DNA"/>
</dbReference>
<evidence type="ECO:0000313" key="1">
    <source>
        <dbReference type="EMBL" id="MPM15252.1"/>
    </source>
</evidence>
<reference evidence="1" key="1">
    <citation type="submission" date="2019-08" db="EMBL/GenBank/DDBJ databases">
        <authorList>
            <person name="Kucharzyk K."/>
            <person name="Murdoch R.W."/>
            <person name="Higgins S."/>
            <person name="Loffler F."/>
        </authorList>
    </citation>
    <scope>NUCLEOTIDE SEQUENCE</scope>
</reference>
<comment type="caution">
    <text evidence="1">The sequence shown here is derived from an EMBL/GenBank/DDBJ whole genome shotgun (WGS) entry which is preliminary data.</text>
</comment>
<sequence length="133" mass="15194">MAGINGKSVEYQNSMAGVAFVGFSIHEVIELSRIRNFNLHYPAFAIRIFIDKIRGFLYFFIELKYFASNRHINICNGFYCLDCAKSFLAVESFSDGFYFNKYDIAQFGLCKIADAYKSGFAFNANPFMTFGVE</sequence>
<proteinExistence type="predicted"/>
<accession>A0A644XGA1</accession>
<organism evidence="1">
    <name type="scientific">bioreactor metagenome</name>
    <dbReference type="NCBI Taxonomy" id="1076179"/>
    <lineage>
        <taxon>unclassified sequences</taxon>
        <taxon>metagenomes</taxon>
        <taxon>ecological metagenomes</taxon>
    </lineage>
</organism>